<evidence type="ECO:0000256" key="13">
    <source>
        <dbReference type="SAM" id="SignalP"/>
    </source>
</evidence>
<evidence type="ECO:0000256" key="5">
    <source>
        <dbReference type="ARBA" id="ARBA00022692"/>
    </source>
</evidence>
<keyword evidence="10 11" id="KW-0066">ATP synthesis</keyword>
<feature type="transmembrane region" description="Helical" evidence="11">
    <location>
        <begin position="36"/>
        <end position="57"/>
    </location>
</feature>
<evidence type="ECO:0000256" key="9">
    <source>
        <dbReference type="ARBA" id="ARBA00023136"/>
    </source>
</evidence>
<evidence type="ECO:0000313" key="14">
    <source>
        <dbReference type="EMBL" id="OUR92952.1"/>
    </source>
</evidence>
<dbReference type="HAMAP" id="MF_01393">
    <property type="entry name" value="ATP_synth_a_bact"/>
    <property type="match status" value="1"/>
</dbReference>
<keyword evidence="9 11" id="KW-0472">Membrane</keyword>
<dbReference type="PROSITE" id="PS00449">
    <property type="entry name" value="ATPASE_A"/>
    <property type="match status" value="1"/>
</dbReference>
<dbReference type="Pfam" id="PF00119">
    <property type="entry name" value="ATP-synt_A"/>
    <property type="match status" value="1"/>
</dbReference>
<comment type="function">
    <text evidence="11 12">Key component of the proton channel; it plays a direct role in the translocation of protons across the membrane.</text>
</comment>
<evidence type="ECO:0000256" key="12">
    <source>
        <dbReference type="RuleBase" id="RU000483"/>
    </source>
</evidence>
<organism evidence="14 15">
    <name type="scientific">Halobacteriovorax marinus</name>
    <dbReference type="NCBI Taxonomy" id="97084"/>
    <lineage>
        <taxon>Bacteria</taxon>
        <taxon>Pseudomonadati</taxon>
        <taxon>Bdellovibrionota</taxon>
        <taxon>Bacteriovoracia</taxon>
        <taxon>Bacteriovoracales</taxon>
        <taxon>Halobacteriovoraceae</taxon>
        <taxon>Halobacteriovorax</taxon>
    </lineage>
</organism>
<dbReference type="SUPFAM" id="SSF81336">
    <property type="entry name" value="F1F0 ATP synthase subunit A"/>
    <property type="match status" value="1"/>
</dbReference>
<name>A0A1Y5F5C3_9BACT</name>
<feature type="chain" id="PRO_5012757252" description="ATP synthase subunit a" evidence="13">
    <location>
        <begin position="19"/>
        <end position="263"/>
    </location>
</feature>
<feature type="transmembrane region" description="Helical" evidence="11">
    <location>
        <begin position="204"/>
        <end position="222"/>
    </location>
</feature>
<proteinExistence type="inferred from homology"/>
<evidence type="ECO:0000256" key="7">
    <source>
        <dbReference type="ARBA" id="ARBA00022989"/>
    </source>
</evidence>
<dbReference type="InterPro" id="IPR023011">
    <property type="entry name" value="ATP_synth_F0_asu_AS"/>
</dbReference>
<evidence type="ECO:0000256" key="3">
    <source>
        <dbReference type="ARBA" id="ARBA00022448"/>
    </source>
</evidence>
<feature type="transmembrane region" description="Helical" evidence="11">
    <location>
        <begin position="228"/>
        <end position="252"/>
    </location>
</feature>
<keyword evidence="7 11" id="KW-1133">Transmembrane helix</keyword>
<feature type="transmembrane region" description="Helical" evidence="11">
    <location>
        <begin position="106"/>
        <end position="127"/>
    </location>
</feature>
<dbReference type="GO" id="GO:0045259">
    <property type="term" value="C:proton-transporting ATP synthase complex"/>
    <property type="evidence" value="ECO:0007669"/>
    <property type="project" value="UniProtKB-KW"/>
</dbReference>
<keyword evidence="4 11" id="KW-0138">CF(0)</keyword>
<dbReference type="InterPro" id="IPR045082">
    <property type="entry name" value="ATP_syn_F0_a_bact/chloroplast"/>
</dbReference>
<evidence type="ECO:0000256" key="8">
    <source>
        <dbReference type="ARBA" id="ARBA00023065"/>
    </source>
</evidence>
<dbReference type="PANTHER" id="PTHR42823:SF3">
    <property type="entry name" value="ATP SYNTHASE SUBUNIT A, CHLOROPLASTIC"/>
    <property type="match status" value="1"/>
</dbReference>
<evidence type="ECO:0000313" key="15">
    <source>
        <dbReference type="Proteomes" id="UP000196531"/>
    </source>
</evidence>
<evidence type="ECO:0000256" key="10">
    <source>
        <dbReference type="ARBA" id="ARBA00023310"/>
    </source>
</evidence>
<keyword evidence="8 11" id="KW-0406">Ion transport</keyword>
<dbReference type="Proteomes" id="UP000196531">
    <property type="component" value="Unassembled WGS sequence"/>
</dbReference>
<keyword evidence="13" id="KW-0732">Signal</keyword>
<evidence type="ECO:0000256" key="11">
    <source>
        <dbReference type="HAMAP-Rule" id="MF_01393"/>
    </source>
</evidence>
<evidence type="ECO:0000256" key="4">
    <source>
        <dbReference type="ARBA" id="ARBA00022547"/>
    </source>
</evidence>
<dbReference type="InterPro" id="IPR000568">
    <property type="entry name" value="ATP_synth_F0_asu"/>
</dbReference>
<keyword evidence="3 11" id="KW-0813">Transport</keyword>
<dbReference type="PRINTS" id="PR00123">
    <property type="entry name" value="ATPASEA"/>
</dbReference>
<comment type="caution">
    <text evidence="14">The sequence shown here is derived from an EMBL/GenBank/DDBJ whole genome shotgun (WGS) entry which is preliminary data.</text>
</comment>
<comment type="similarity">
    <text evidence="2 11 12">Belongs to the ATPase A chain family.</text>
</comment>
<dbReference type="CDD" id="cd00310">
    <property type="entry name" value="ATP-synt_Fo_a_6"/>
    <property type="match status" value="1"/>
</dbReference>
<evidence type="ECO:0000256" key="6">
    <source>
        <dbReference type="ARBA" id="ARBA00022781"/>
    </source>
</evidence>
<comment type="subcellular location">
    <subcellularLocation>
        <location evidence="11 12">Cell membrane</location>
        <topology evidence="11 12">Multi-pass membrane protein</topology>
    </subcellularLocation>
    <subcellularLocation>
        <location evidence="1">Membrane</location>
        <topology evidence="1">Multi-pass membrane protein</topology>
    </subcellularLocation>
</comment>
<dbReference type="GO" id="GO:0005886">
    <property type="term" value="C:plasma membrane"/>
    <property type="evidence" value="ECO:0007669"/>
    <property type="project" value="UniProtKB-SubCell"/>
</dbReference>
<dbReference type="PANTHER" id="PTHR42823">
    <property type="entry name" value="ATP SYNTHASE SUBUNIT A, CHLOROPLASTIC"/>
    <property type="match status" value="1"/>
</dbReference>
<evidence type="ECO:0000256" key="1">
    <source>
        <dbReference type="ARBA" id="ARBA00004141"/>
    </source>
</evidence>
<dbReference type="NCBIfam" id="TIGR01131">
    <property type="entry name" value="ATP_synt_6_or_A"/>
    <property type="match status" value="1"/>
</dbReference>
<sequence>MKKIIALLTVLFSTQALASSGFTWIGAAQDALHTHYPWWVITFALIGLGLTVVGFIYRMKISALSNPVIPDKGITFRNIVEVYGKFIYSQCNAVLGEKDAPVYFKFVATIFILIFSANIIGLVPGFLPPTEHLSTTLALGCFSFIYFNLKGCKELGTLNYIKHFAGPLWYMAVLIFPIEILSTCIRPISLALRLKGNMMGDHHVLTTFLNLDVMGFSIAWVFGAVPFYLLGLLVCFIQAYVFTMLSMVYISLATAHHDHAEQH</sequence>
<dbReference type="AlphaFoldDB" id="A0A1Y5F5C3"/>
<dbReference type="GO" id="GO:0046933">
    <property type="term" value="F:proton-transporting ATP synthase activity, rotational mechanism"/>
    <property type="evidence" value="ECO:0007669"/>
    <property type="project" value="UniProtKB-UniRule"/>
</dbReference>
<evidence type="ECO:0000256" key="2">
    <source>
        <dbReference type="ARBA" id="ARBA00006810"/>
    </source>
</evidence>
<gene>
    <name evidence="11" type="primary">atpB</name>
    <name evidence="14" type="ORF">A9Q84_20810</name>
</gene>
<keyword evidence="6 11" id="KW-0375">Hydrogen ion transport</keyword>
<dbReference type="Gene3D" id="1.20.120.220">
    <property type="entry name" value="ATP synthase, F0 complex, subunit A"/>
    <property type="match status" value="1"/>
</dbReference>
<accession>A0A1Y5F5C3</accession>
<keyword evidence="11" id="KW-1003">Cell membrane</keyword>
<protein>
    <recommendedName>
        <fullName evidence="11 12">ATP synthase subunit a</fullName>
    </recommendedName>
    <alternativeName>
        <fullName evidence="11">ATP synthase F0 sector subunit a</fullName>
    </alternativeName>
    <alternativeName>
        <fullName evidence="11">F-ATPase subunit 6</fullName>
    </alternativeName>
</protein>
<dbReference type="EMBL" id="MAAO01000016">
    <property type="protein sequence ID" value="OUR92952.1"/>
    <property type="molecule type" value="Genomic_DNA"/>
</dbReference>
<reference evidence="15" key="1">
    <citation type="journal article" date="2017" name="Proc. Natl. Acad. Sci. U.S.A.">
        <title>Simulation of Deepwater Horizon oil plume reveals substrate specialization within a complex community of hydrocarbon-degraders.</title>
        <authorList>
            <person name="Hu P."/>
            <person name="Dubinsky E.A."/>
            <person name="Probst A.J."/>
            <person name="Wang J."/>
            <person name="Sieber C.M.K."/>
            <person name="Tom L.M."/>
            <person name="Gardinali P."/>
            <person name="Banfield J.F."/>
            <person name="Atlas R.M."/>
            <person name="Andersen G.L."/>
        </authorList>
    </citation>
    <scope>NUCLEOTIDE SEQUENCE [LARGE SCALE GENOMIC DNA]</scope>
</reference>
<dbReference type="GO" id="GO:0042777">
    <property type="term" value="P:proton motive force-driven plasma membrane ATP synthesis"/>
    <property type="evidence" value="ECO:0007669"/>
    <property type="project" value="TreeGrafter"/>
</dbReference>
<feature type="signal peptide" evidence="13">
    <location>
        <begin position="1"/>
        <end position="18"/>
    </location>
</feature>
<keyword evidence="5 11" id="KW-0812">Transmembrane</keyword>
<feature type="transmembrane region" description="Helical" evidence="11">
    <location>
        <begin position="168"/>
        <end position="192"/>
    </location>
</feature>
<dbReference type="InterPro" id="IPR035908">
    <property type="entry name" value="F0_ATP_A_sf"/>
</dbReference>